<dbReference type="RefSeq" id="WP_012647470.1">
    <property type="nucleotide sequence ID" value="NC_011979.1"/>
</dbReference>
<dbReference type="GO" id="GO:0042834">
    <property type="term" value="F:peptidoglycan binding"/>
    <property type="evidence" value="ECO:0007669"/>
    <property type="project" value="InterPro"/>
</dbReference>
<dbReference type="HOGENOM" id="CLU_699727_0_0_7"/>
<feature type="compositionally biased region" description="Low complexity" evidence="1">
    <location>
        <begin position="85"/>
        <end position="101"/>
    </location>
</feature>
<evidence type="ECO:0000313" key="4">
    <source>
        <dbReference type="EMBL" id="ACM20741.1"/>
    </source>
</evidence>
<dbReference type="SUPFAM" id="SSF110997">
    <property type="entry name" value="Sporulation related repeat"/>
    <property type="match status" value="1"/>
</dbReference>
<dbReference type="KEGG" id="geo:Geob_2387"/>
<proteinExistence type="predicted"/>
<feature type="region of interest" description="Disordered" evidence="1">
    <location>
        <begin position="47"/>
        <end position="191"/>
    </location>
</feature>
<dbReference type="Proteomes" id="UP000007721">
    <property type="component" value="Chromosome"/>
</dbReference>
<dbReference type="Gene3D" id="3.30.70.1070">
    <property type="entry name" value="Sporulation related repeat"/>
    <property type="match status" value="1"/>
</dbReference>
<organism evidence="4 5">
    <name type="scientific">Geotalea daltonii (strain DSM 22248 / JCM 15807 / FRC-32)</name>
    <name type="common">Geobacter daltonii</name>
    <dbReference type="NCBI Taxonomy" id="316067"/>
    <lineage>
        <taxon>Bacteria</taxon>
        <taxon>Pseudomonadati</taxon>
        <taxon>Thermodesulfobacteriota</taxon>
        <taxon>Desulfuromonadia</taxon>
        <taxon>Geobacterales</taxon>
        <taxon>Geobacteraceae</taxon>
        <taxon>Geotalea</taxon>
    </lineage>
</organism>
<keyword evidence="2" id="KW-0472">Membrane</keyword>
<dbReference type="InterPro" id="IPR036680">
    <property type="entry name" value="SPOR-like_sf"/>
</dbReference>
<feature type="domain" description="SPOR" evidence="3">
    <location>
        <begin position="268"/>
        <end position="346"/>
    </location>
</feature>
<dbReference type="OrthoDB" id="5398313at2"/>
<keyword evidence="2" id="KW-0812">Transmembrane</keyword>
<dbReference type="Pfam" id="PF05036">
    <property type="entry name" value="SPOR"/>
    <property type="match status" value="1"/>
</dbReference>
<evidence type="ECO:0000256" key="1">
    <source>
        <dbReference type="SAM" id="MobiDB-lite"/>
    </source>
</evidence>
<dbReference type="eggNOG" id="COG3170">
    <property type="taxonomic scope" value="Bacteria"/>
</dbReference>
<protein>
    <submittedName>
        <fullName evidence="4">SPOR domain protein</fullName>
    </submittedName>
</protein>
<feature type="transmembrane region" description="Helical" evidence="2">
    <location>
        <begin position="25"/>
        <end position="45"/>
    </location>
</feature>
<accession>B9LZI8</accession>
<evidence type="ECO:0000259" key="3">
    <source>
        <dbReference type="PROSITE" id="PS51724"/>
    </source>
</evidence>
<keyword evidence="2" id="KW-1133">Transmembrane helix</keyword>
<evidence type="ECO:0000256" key="2">
    <source>
        <dbReference type="SAM" id="Phobius"/>
    </source>
</evidence>
<gene>
    <name evidence="4" type="ordered locus">Geob_2387</name>
</gene>
<name>B9LZI8_GEODF</name>
<dbReference type="AlphaFoldDB" id="B9LZI8"/>
<feature type="compositionally biased region" description="Low complexity" evidence="1">
    <location>
        <begin position="154"/>
        <end position="168"/>
    </location>
</feature>
<dbReference type="STRING" id="316067.Geob_2387"/>
<sequence length="352" mass="37091">MSKQFSADSEETELKGSKGKSQAQLLVLLLLVAVGGYVYFFTGLIKPREETPKPQPPQAAQVKKPMPPRQAEQTPAAAKPEQPNSAAAPAPVPASSSPAPAQTAGGQKTAPVQNPAKPEPAKTTKNQAPAVPTAPGKQAAAVPEKPGGKKTAKDAAPAKTTDKVAAPTGKPTTVAGKTAAPAVEKQQQPTAKKVAGAFSLKTGEIVFAKDAGAVEAKLKKAGLKPVVRHTTMMQEPMNRLFYAEYPDRESAGVDLEQLRAKAPDAFIIQEGGKYVIYAGSYLKEARAAIEQDRLFDKGLRLVMKKTQVKIPVTYITAGSFPSQDDARKAADRLKKSGIKLAVVKSGKVSIKK</sequence>
<dbReference type="PROSITE" id="PS51724">
    <property type="entry name" value="SPOR"/>
    <property type="match status" value="1"/>
</dbReference>
<dbReference type="EMBL" id="CP001390">
    <property type="protein sequence ID" value="ACM20741.1"/>
    <property type="molecule type" value="Genomic_DNA"/>
</dbReference>
<keyword evidence="5" id="KW-1185">Reference proteome</keyword>
<reference evidence="4 5" key="1">
    <citation type="submission" date="2009-01" db="EMBL/GenBank/DDBJ databases">
        <title>Complete sequence of Geobacter sp. FRC-32.</title>
        <authorList>
            <consortium name="US DOE Joint Genome Institute"/>
            <person name="Lucas S."/>
            <person name="Copeland A."/>
            <person name="Lapidus A."/>
            <person name="Glavina del Rio T."/>
            <person name="Dalin E."/>
            <person name="Tice H."/>
            <person name="Bruce D."/>
            <person name="Goodwin L."/>
            <person name="Pitluck S."/>
            <person name="Saunders E."/>
            <person name="Brettin T."/>
            <person name="Detter J.C."/>
            <person name="Han C."/>
            <person name="Larimer F."/>
            <person name="Land M."/>
            <person name="Hauser L."/>
            <person name="Kyrpides N."/>
            <person name="Ovchinnikova G."/>
            <person name="Kostka J."/>
            <person name="Richardson P."/>
        </authorList>
    </citation>
    <scope>NUCLEOTIDE SEQUENCE [LARGE SCALE GENOMIC DNA]</scope>
    <source>
        <strain evidence="5">DSM 22248 / JCM 15807 / FRC-32</strain>
    </source>
</reference>
<dbReference type="InterPro" id="IPR007730">
    <property type="entry name" value="SPOR-like_dom"/>
</dbReference>
<feature type="region of interest" description="Disordered" evidence="1">
    <location>
        <begin position="1"/>
        <end position="20"/>
    </location>
</feature>
<evidence type="ECO:0000313" key="5">
    <source>
        <dbReference type="Proteomes" id="UP000007721"/>
    </source>
</evidence>